<name>A0A8J5JT88_HOMAM</name>
<dbReference type="EMBL" id="JAHLQT010028910">
    <property type="protein sequence ID" value="KAG7161658.1"/>
    <property type="molecule type" value="Genomic_DNA"/>
</dbReference>
<dbReference type="Proteomes" id="UP000747542">
    <property type="component" value="Unassembled WGS sequence"/>
</dbReference>
<organism evidence="1 2">
    <name type="scientific">Homarus americanus</name>
    <name type="common">American lobster</name>
    <dbReference type="NCBI Taxonomy" id="6706"/>
    <lineage>
        <taxon>Eukaryota</taxon>
        <taxon>Metazoa</taxon>
        <taxon>Ecdysozoa</taxon>
        <taxon>Arthropoda</taxon>
        <taxon>Crustacea</taxon>
        <taxon>Multicrustacea</taxon>
        <taxon>Malacostraca</taxon>
        <taxon>Eumalacostraca</taxon>
        <taxon>Eucarida</taxon>
        <taxon>Decapoda</taxon>
        <taxon>Pleocyemata</taxon>
        <taxon>Astacidea</taxon>
        <taxon>Nephropoidea</taxon>
        <taxon>Nephropidae</taxon>
        <taxon>Homarus</taxon>
    </lineage>
</organism>
<gene>
    <name evidence="1" type="ORF">Hamer_G026675</name>
</gene>
<reference evidence="1" key="1">
    <citation type="journal article" date="2021" name="Sci. Adv.">
        <title>The American lobster genome reveals insights on longevity, neural, and immune adaptations.</title>
        <authorList>
            <person name="Polinski J.M."/>
            <person name="Zimin A.V."/>
            <person name="Clark K.F."/>
            <person name="Kohn A.B."/>
            <person name="Sadowski N."/>
            <person name="Timp W."/>
            <person name="Ptitsyn A."/>
            <person name="Khanna P."/>
            <person name="Romanova D.Y."/>
            <person name="Williams P."/>
            <person name="Greenwood S.J."/>
            <person name="Moroz L.L."/>
            <person name="Walt D.R."/>
            <person name="Bodnar A.G."/>
        </authorList>
    </citation>
    <scope>NUCLEOTIDE SEQUENCE</scope>
    <source>
        <strain evidence="1">GMGI-L3</strain>
    </source>
</reference>
<accession>A0A8J5JT88</accession>
<dbReference type="AlphaFoldDB" id="A0A8J5JT88"/>
<protein>
    <submittedName>
        <fullName evidence="1">Uncharacterized protein</fullName>
    </submittedName>
</protein>
<sequence>MVYSLISEYEGSVQGETQHISLVGSQIHDHPFAGHAKLSFGTTEIDTVSKCIIVYILVFHNFTCFYILI</sequence>
<evidence type="ECO:0000313" key="1">
    <source>
        <dbReference type="EMBL" id="KAG7161658.1"/>
    </source>
</evidence>
<comment type="caution">
    <text evidence="1">The sequence shown here is derived from an EMBL/GenBank/DDBJ whole genome shotgun (WGS) entry which is preliminary data.</text>
</comment>
<proteinExistence type="predicted"/>
<keyword evidence="2" id="KW-1185">Reference proteome</keyword>
<evidence type="ECO:0000313" key="2">
    <source>
        <dbReference type="Proteomes" id="UP000747542"/>
    </source>
</evidence>